<name>A0A654G7X6_ARATH</name>
<evidence type="ECO:0000313" key="5">
    <source>
        <dbReference type="EMBL" id="VYS69207.1"/>
    </source>
</evidence>
<evidence type="ECO:0000256" key="1">
    <source>
        <dbReference type="ARBA" id="ARBA00022723"/>
    </source>
</evidence>
<dbReference type="Gene3D" id="2.60.120.330">
    <property type="entry name" value="B-lactam Antibiotic, Isopenicillin N Synthase, Chain"/>
    <property type="match status" value="2"/>
</dbReference>
<reference evidence="5 6" key="1">
    <citation type="submission" date="2019-11" db="EMBL/GenBank/DDBJ databases">
        <authorList>
            <person name="Jiao W.-B."/>
            <person name="Schneeberger K."/>
        </authorList>
    </citation>
    <scope>NUCLEOTIDE SEQUENCE [LARGE SCALE GENOMIC DNA]</scope>
    <source>
        <strain evidence="6">cv. An-1</strain>
    </source>
</reference>
<dbReference type="SUPFAM" id="SSF51197">
    <property type="entry name" value="Clavaminate synthase-like"/>
    <property type="match status" value="1"/>
</dbReference>
<protein>
    <recommendedName>
        <fullName evidence="4">Fe2OG dioxygenase domain-containing protein</fullName>
    </recommendedName>
</protein>
<keyword evidence="1 3" id="KW-0479">Metal-binding</keyword>
<dbReference type="InterPro" id="IPR044861">
    <property type="entry name" value="IPNS-like_FE2OG_OXY"/>
</dbReference>
<proteinExistence type="inferred from homology"/>
<keyword evidence="3" id="KW-0560">Oxidoreductase</keyword>
<evidence type="ECO:0000313" key="6">
    <source>
        <dbReference type="Proteomes" id="UP000426265"/>
    </source>
</evidence>
<dbReference type="GO" id="GO:0016491">
    <property type="term" value="F:oxidoreductase activity"/>
    <property type="evidence" value="ECO:0007669"/>
    <property type="project" value="UniProtKB-KW"/>
</dbReference>
<feature type="domain" description="Fe2OG dioxygenase" evidence="4">
    <location>
        <begin position="156"/>
        <end position="253"/>
    </location>
</feature>
<accession>A0A654G7X6</accession>
<dbReference type="PROSITE" id="PS51471">
    <property type="entry name" value="FE2OG_OXY"/>
    <property type="match status" value="1"/>
</dbReference>
<dbReference type="InterPro" id="IPR027443">
    <property type="entry name" value="IPNS-like_sf"/>
</dbReference>
<dbReference type="AlphaFoldDB" id="A0A654G7X6"/>
<dbReference type="InterPro" id="IPR026992">
    <property type="entry name" value="DIOX_N"/>
</dbReference>
<dbReference type="Pfam" id="PF14226">
    <property type="entry name" value="DIOX_N"/>
    <property type="match status" value="1"/>
</dbReference>
<dbReference type="PANTHER" id="PTHR47990">
    <property type="entry name" value="2-OXOGLUTARATE (2OG) AND FE(II)-DEPENDENT OXYGENASE SUPERFAMILY PROTEIN-RELATED"/>
    <property type="match status" value="1"/>
</dbReference>
<gene>
    <name evidence="5" type="ORF">AN1_LOCUS24593</name>
</gene>
<dbReference type="Proteomes" id="UP000426265">
    <property type="component" value="Unassembled WGS sequence"/>
</dbReference>
<organism evidence="5 6">
    <name type="scientific">Arabidopsis thaliana</name>
    <name type="common">Mouse-ear cress</name>
    <dbReference type="NCBI Taxonomy" id="3702"/>
    <lineage>
        <taxon>Eukaryota</taxon>
        <taxon>Viridiplantae</taxon>
        <taxon>Streptophyta</taxon>
        <taxon>Embryophyta</taxon>
        <taxon>Tracheophyta</taxon>
        <taxon>Spermatophyta</taxon>
        <taxon>Magnoliopsida</taxon>
        <taxon>eudicotyledons</taxon>
        <taxon>Gunneridae</taxon>
        <taxon>Pentapetalae</taxon>
        <taxon>rosids</taxon>
        <taxon>malvids</taxon>
        <taxon>Brassicales</taxon>
        <taxon>Brassicaceae</taxon>
        <taxon>Camelineae</taxon>
        <taxon>Arabidopsis</taxon>
    </lineage>
</organism>
<keyword evidence="2 3" id="KW-0408">Iron</keyword>
<dbReference type="ExpressionAtlas" id="A0A654G7X6">
    <property type="expression patterns" value="baseline and differential"/>
</dbReference>
<sequence>MNVERDQHISPPCLLTKKIPIVDLSDPSDELVAHAVVKASEEWGIFQLVNHGIPAELMRRLQEVGRQFFELLASEKESVTRPADSQDIEGFFSKDPKKLKAWDDHLIHNIWPPSSINYRYWPNNPSDYSGDGFREVTKEYTRNVTNLTEKIVGGDKAQYVMRINYDPPSDSAIGAPAHTDFCGLALLVSNEVPGLQVFKDDHWFDVEYINSAVIVLIGDQIMRMSNGKYKNVLHRSIMDAKKTRMSWPILVEPKRGLVVGPLPELTGDENPPKFESLTFEDYVYRKIIKVLRD</sequence>
<dbReference type="InterPro" id="IPR005123">
    <property type="entry name" value="Oxoglu/Fe-dep_dioxygenase_dom"/>
</dbReference>
<comment type="similarity">
    <text evidence="3">Belongs to the iron/ascorbate-dependent oxidoreductase family.</text>
</comment>
<evidence type="ECO:0000256" key="3">
    <source>
        <dbReference type="RuleBase" id="RU003682"/>
    </source>
</evidence>
<evidence type="ECO:0000259" key="4">
    <source>
        <dbReference type="PROSITE" id="PS51471"/>
    </source>
</evidence>
<dbReference type="Pfam" id="PF03171">
    <property type="entry name" value="2OG-FeII_Oxy"/>
    <property type="match status" value="1"/>
</dbReference>
<dbReference type="EMBL" id="CACRSJ010000110">
    <property type="protein sequence ID" value="VYS69207.1"/>
    <property type="molecule type" value="Genomic_DNA"/>
</dbReference>
<dbReference type="InterPro" id="IPR050231">
    <property type="entry name" value="Iron_ascorbate_oxido_reductase"/>
</dbReference>
<evidence type="ECO:0000256" key="2">
    <source>
        <dbReference type="ARBA" id="ARBA00023004"/>
    </source>
</evidence>
<dbReference type="GO" id="GO:0046872">
    <property type="term" value="F:metal ion binding"/>
    <property type="evidence" value="ECO:0007669"/>
    <property type="project" value="UniProtKB-KW"/>
</dbReference>